<accession>A0AB34GAP5</accession>
<comment type="caution">
    <text evidence="1">The sequence shown here is derived from an EMBL/GenBank/DDBJ whole genome shotgun (WGS) entry which is preliminary data.</text>
</comment>
<dbReference type="AlphaFoldDB" id="A0AB34GAP5"/>
<keyword evidence="2" id="KW-1185">Reference proteome</keyword>
<protein>
    <submittedName>
        <fullName evidence="1">Uncharacterized protein</fullName>
    </submittedName>
</protein>
<dbReference type="Proteomes" id="UP001159641">
    <property type="component" value="Unassembled WGS sequence"/>
</dbReference>
<organism evidence="1 2">
    <name type="scientific">Eschrichtius robustus</name>
    <name type="common">California gray whale</name>
    <name type="synonym">Eschrichtius gibbosus</name>
    <dbReference type="NCBI Taxonomy" id="9764"/>
    <lineage>
        <taxon>Eukaryota</taxon>
        <taxon>Metazoa</taxon>
        <taxon>Chordata</taxon>
        <taxon>Craniata</taxon>
        <taxon>Vertebrata</taxon>
        <taxon>Euteleostomi</taxon>
        <taxon>Mammalia</taxon>
        <taxon>Eutheria</taxon>
        <taxon>Laurasiatheria</taxon>
        <taxon>Artiodactyla</taxon>
        <taxon>Whippomorpha</taxon>
        <taxon>Cetacea</taxon>
        <taxon>Mysticeti</taxon>
        <taxon>Eschrichtiidae</taxon>
        <taxon>Eschrichtius</taxon>
    </lineage>
</organism>
<proteinExistence type="predicted"/>
<evidence type="ECO:0000313" key="2">
    <source>
        <dbReference type="Proteomes" id="UP001159641"/>
    </source>
</evidence>
<sequence>MRQFKKNWKCDLESALNEIQHCKEKENMKWAGKVWLFNNH</sequence>
<gene>
    <name evidence="1" type="ORF">J1605_015148</name>
</gene>
<reference evidence="1 2" key="1">
    <citation type="submission" date="2022-11" db="EMBL/GenBank/DDBJ databases">
        <title>Whole genome sequence of Eschrichtius robustus ER-17-0199.</title>
        <authorList>
            <person name="Bruniche-Olsen A."/>
            <person name="Black A.N."/>
            <person name="Fields C.J."/>
            <person name="Walden K."/>
            <person name="Dewoody J.A."/>
        </authorList>
    </citation>
    <scope>NUCLEOTIDE SEQUENCE [LARGE SCALE GENOMIC DNA]</scope>
    <source>
        <strain evidence="1">ER-17-0199</strain>
        <tissue evidence="1">Blubber</tissue>
    </source>
</reference>
<name>A0AB34GAP5_ESCRO</name>
<dbReference type="EMBL" id="JAIQCJ010002358">
    <property type="protein sequence ID" value="KAJ8776559.1"/>
    <property type="molecule type" value="Genomic_DNA"/>
</dbReference>
<evidence type="ECO:0000313" key="1">
    <source>
        <dbReference type="EMBL" id="KAJ8776559.1"/>
    </source>
</evidence>